<comment type="caution">
    <text evidence="2">The sequence shown here is derived from an EMBL/GenBank/DDBJ whole genome shotgun (WGS) entry which is preliminary data.</text>
</comment>
<dbReference type="EMBL" id="LCQD01000001">
    <property type="protein sequence ID" value="KKW13389.1"/>
    <property type="molecule type" value="Genomic_DNA"/>
</dbReference>
<name>A0A0G1Z3L7_9BACT</name>
<reference evidence="2 3" key="1">
    <citation type="journal article" date="2015" name="Nature">
        <title>rRNA introns, odd ribosomes, and small enigmatic genomes across a large radiation of phyla.</title>
        <authorList>
            <person name="Brown C.T."/>
            <person name="Hug L.A."/>
            <person name="Thomas B.C."/>
            <person name="Sharon I."/>
            <person name="Castelle C.J."/>
            <person name="Singh A."/>
            <person name="Wilkins M.J."/>
            <person name="Williams K.H."/>
            <person name="Banfield J.F."/>
        </authorList>
    </citation>
    <scope>NUCLEOTIDE SEQUENCE [LARGE SCALE GENOMIC DNA]</scope>
</reference>
<proteinExistence type="predicted"/>
<evidence type="ECO:0008006" key="4">
    <source>
        <dbReference type="Google" id="ProtNLM"/>
    </source>
</evidence>
<sequence>MAEGGITGKGFRKGDPRINRKGRPRSFDALRTLAQQIAHEEAKSGGAPVVVEGHKATVAEMILRQWAASKNPQLQRVFIEIAFGKVPDVLDMTSTGKIEVEYVNSPTAASGLSSGAGED</sequence>
<evidence type="ECO:0000313" key="3">
    <source>
        <dbReference type="Proteomes" id="UP000034588"/>
    </source>
</evidence>
<evidence type="ECO:0000313" key="2">
    <source>
        <dbReference type="EMBL" id="KKW13389.1"/>
    </source>
</evidence>
<evidence type="ECO:0000256" key="1">
    <source>
        <dbReference type="SAM" id="MobiDB-lite"/>
    </source>
</evidence>
<gene>
    <name evidence="2" type="ORF">UY48_C0001G0010</name>
</gene>
<feature type="region of interest" description="Disordered" evidence="1">
    <location>
        <begin position="1"/>
        <end position="24"/>
    </location>
</feature>
<accession>A0A0G1Z3L7</accession>
<organism evidence="2 3">
    <name type="scientific">Candidatus Gottesmanbacteria bacterium GW2011_GWB1_49_7</name>
    <dbReference type="NCBI Taxonomy" id="1618448"/>
    <lineage>
        <taxon>Bacteria</taxon>
        <taxon>Candidatus Gottesmaniibacteriota</taxon>
    </lineage>
</organism>
<dbReference type="AlphaFoldDB" id="A0A0G1Z3L7"/>
<protein>
    <recommendedName>
        <fullName evidence="4">DUF5681 domain-containing protein</fullName>
    </recommendedName>
</protein>
<dbReference type="Proteomes" id="UP000034588">
    <property type="component" value="Unassembled WGS sequence"/>
</dbReference>